<dbReference type="HOGENOM" id="CLU_134993_0_0_11"/>
<dbReference type="Proteomes" id="UP000019150">
    <property type="component" value="Chromosome"/>
</dbReference>
<keyword evidence="2" id="KW-0223">Dioxygenase</keyword>
<dbReference type="Gene3D" id="3.10.180.10">
    <property type="entry name" value="2,3-Dihydroxybiphenyl 1,2-Dioxygenase, domain 1"/>
    <property type="match status" value="1"/>
</dbReference>
<dbReference type="GO" id="GO:0051213">
    <property type="term" value="F:dioxygenase activity"/>
    <property type="evidence" value="ECO:0007669"/>
    <property type="project" value="UniProtKB-KW"/>
</dbReference>
<dbReference type="STRING" id="1415166.NONO_c42520"/>
<dbReference type="PATRIC" id="fig|1415166.3.peg.4366"/>
<dbReference type="InterPro" id="IPR037523">
    <property type="entry name" value="VOC_core"/>
</dbReference>
<dbReference type="SUPFAM" id="SSF54593">
    <property type="entry name" value="Glyoxalase/Bleomycin resistance protein/Dihydroxybiphenyl dioxygenase"/>
    <property type="match status" value="1"/>
</dbReference>
<dbReference type="KEGG" id="nno:NONO_c42520"/>
<dbReference type="AlphaFoldDB" id="W5TP70"/>
<dbReference type="OrthoDB" id="5185674at2"/>
<evidence type="ECO:0000313" key="3">
    <source>
        <dbReference type="Proteomes" id="UP000019150"/>
    </source>
</evidence>
<dbReference type="eggNOG" id="COG0346">
    <property type="taxonomic scope" value="Bacteria"/>
</dbReference>
<accession>W5TP70</accession>
<gene>
    <name evidence="2" type="ORF">NONO_c42520</name>
</gene>
<reference evidence="2 3" key="1">
    <citation type="journal article" date="2014" name="Appl. Environ. Microbiol.">
        <title>Insights into the Microbial Degradation of Rubber and Gutta-Percha by Analysis of the Complete Genome of Nocardia nova SH22a.</title>
        <authorList>
            <person name="Luo Q."/>
            <person name="Hiessl S."/>
            <person name="Poehlein A."/>
            <person name="Daniel R."/>
            <person name="Steinbuchel A."/>
        </authorList>
    </citation>
    <scope>NUCLEOTIDE SEQUENCE [LARGE SCALE GENOMIC DNA]</scope>
    <source>
        <strain evidence="2">SH22a</strain>
    </source>
</reference>
<keyword evidence="3" id="KW-1185">Reference proteome</keyword>
<proteinExistence type="predicted"/>
<dbReference type="RefSeq" id="WP_025350450.1">
    <property type="nucleotide sequence ID" value="NZ_CP006850.1"/>
</dbReference>
<evidence type="ECO:0000313" key="2">
    <source>
        <dbReference type="EMBL" id="AHH19036.1"/>
    </source>
</evidence>
<name>W5TP70_9NOCA</name>
<dbReference type="Pfam" id="PF13669">
    <property type="entry name" value="Glyoxalase_4"/>
    <property type="match status" value="1"/>
</dbReference>
<dbReference type="InterPro" id="IPR029068">
    <property type="entry name" value="Glyas_Bleomycin-R_OHBP_Dase"/>
</dbReference>
<sequence>MKAADQFHLGIVAADLEQTTAALSRLLGYKWGIESGGPLTVTAPSGQLSVDIRCVYSTTVPRLEVIRAVAGTLWEPVSGSGIHHVGYWSDDVAADMAELTAAGYEVEAVRPGPDGAPMFAFLTAASGFRIELLTRAAESGLARCWAPVTAEQEGTSR</sequence>
<dbReference type="EMBL" id="CP006850">
    <property type="protein sequence ID" value="AHH19036.1"/>
    <property type="molecule type" value="Genomic_DNA"/>
</dbReference>
<keyword evidence="2" id="KW-0560">Oxidoreductase</keyword>
<protein>
    <submittedName>
        <fullName evidence="2">Glyoxalase/bleomycin resistance protein/dioxygenase superfamily protein</fullName>
    </submittedName>
</protein>
<feature type="domain" description="VOC" evidence="1">
    <location>
        <begin position="3"/>
        <end position="135"/>
    </location>
</feature>
<organism evidence="2 3">
    <name type="scientific">Nocardia nova SH22a</name>
    <dbReference type="NCBI Taxonomy" id="1415166"/>
    <lineage>
        <taxon>Bacteria</taxon>
        <taxon>Bacillati</taxon>
        <taxon>Actinomycetota</taxon>
        <taxon>Actinomycetes</taxon>
        <taxon>Mycobacteriales</taxon>
        <taxon>Nocardiaceae</taxon>
        <taxon>Nocardia</taxon>
    </lineage>
</organism>
<dbReference type="PROSITE" id="PS51819">
    <property type="entry name" value="VOC"/>
    <property type="match status" value="1"/>
</dbReference>
<evidence type="ECO:0000259" key="1">
    <source>
        <dbReference type="PROSITE" id="PS51819"/>
    </source>
</evidence>